<accession>A0A5C4T2F6</accession>
<dbReference type="EMBL" id="VDCQ01000046">
    <property type="protein sequence ID" value="TNJ63241.1"/>
    <property type="molecule type" value="Genomic_DNA"/>
</dbReference>
<organism evidence="2 3">
    <name type="scientific">Paenibacillus hemerocallicola</name>
    <dbReference type="NCBI Taxonomy" id="1172614"/>
    <lineage>
        <taxon>Bacteria</taxon>
        <taxon>Bacillati</taxon>
        <taxon>Bacillota</taxon>
        <taxon>Bacilli</taxon>
        <taxon>Bacillales</taxon>
        <taxon>Paenibacillaceae</taxon>
        <taxon>Paenibacillus</taxon>
    </lineage>
</organism>
<sequence>MNVLIFLIISMWEWFALIMLAFALYRFEIRYYVGQLVFSSFLLALFSYMVFNVFDLKIFATLIQPIVVFLFFWLLFKIPIFYAGLVVVNGYLAYCLVTSVIFYFIKQFGFVSIPSTPTSFATQSIAGLIVLFLARAVVKYRLGFSFVQHGHEIKNISGTNLKLLILTIIGYIALSSFNILYYGANKTLIVLISMIVAFGLMQYWTLKKEHEAAFLKRNKKYSMDS</sequence>
<name>A0A5C4T2F6_9BACL</name>
<feature type="transmembrane region" description="Helical" evidence="1">
    <location>
        <begin position="83"/>
        <end position="105"/>
    </location>
</feature>
<dbReference type="OrthoDB" id="2615679at2"/>
<evidence type="ECO:0000256" key="1">
    <source>
        <dbReference type="SAM" id="Phobius"/>
    </source>
</evidence>
<keyword evidence="1" id="KW-1133">Transmembrane helix</keyword>
<proteinExistence type="predicted"/>
<feature type="transmembrane region" description="Helical" evidence="1">
    <location>
        <begin position="57"/>
        <end position="76"/>
    </location>
</feature>
<comment type="caution">
    <text evidence="2">The sequence shown here is derived from an EMBL/GenBank/DDBJ whole genome shotgun (WGS) entry which is preliminary data.</text>
</comment>
<feature type="transmembrane region" description="Helical" evidence="1">
    <location>
        <begin position="32"/>
        <end position="51"/>
    </location>
</feature>
<dbReference type="RefSeq" id="WP_139605295.1">
    <property type="nucleotide sequence ID" value="NZ_VDCQ01000046.1"/>
</dbReference>
<feature type="transmembrane region" description="Helical" evidence="1">
    <location>
        <begin position="188"/>
        <end position="206"/>
    </location>
</feature>
<evidence type="ECO:0000313" key="3">
    <source>
        <dbReference type="Proteomes" id="UP000307943"/>
    </source>
</evidence>
<reference evidence="2 3" key="1">
    <citation type="submission" date="2019-05" db="EMBL/GenBank/DDBJ databases">
        <title>We sequenced the genome of Paenibacillus hemerocallicola KCTC 33185 for further insight into its adaptation and study the phylogeny of Paenibacillus.</title>
        <authorList>
            <person name="Narsing Rao M.P."/>
        </authorList>
    </citation>
    <scope>NUCLEOTIDE SEQUENCE [LARGE SCALE GENOMIC DNA]</scope>
    <source>
        <strain evidence="2 3">KCTC 33185</strain>
    </source>
</reference>
<feature type="transmembrane region" description="Helical" evidence="1">
    <location>
        <begin position="6"/>
        <end position="25"/>
    </location>
</feature>
<feature type="transmembrane region" description="Helical" evidence="1">
    <location>
        <begin position="163"/>
        <end position="182"/>
    </location>
</feature>
<keyword evidence="1" id="KW-0472">Membrane</keyword>
<dbReference type="Proteomes" id="UP000307943">
    <property type="component" value="Unassembled WGS sequence"/>
</dbReference>
<evidence type="ECO:0000313" key="2">
    <source>
        <dbReference type="EMBL" id="TNJ63241.1"/>
    </source>
</evidence>
<protein>
    <submittedName>
        <fullName evidence="2">Uncharacterized protein</fullName>
    </submittedName>
</protein>
<gene>
    <name evidence="2" type="ORF">FE784_26630</name>
</gene>
<keyword evidence="1" id="KW-0812">Transmembrane</keyword>
<feature type="transmembrane region" description="Helical" evidence="1">
    <location>
        <begin position="125"/>
        <end position="142"/>
    </location>
</feature>
<keyword evidence="3" id="KW-1185">Reference proteome</keyword>
<dbReference type="AlphaFoldDB" id="A0A5C4T2F6"/>